<sequence length="338" mass="37782">MKKEKWSKRHSSGFRKWLITVLLAISVLMTGYSVLKETGDVLLDQAKAWMEEGIDGARDEAGDDGDVASDKKCGGTSAAETPEDGFWGTEIPVYQGKAWIELNNNVPLFTKKDYSTKSFETYGELDSLGRCTTAYANVGQDLMPTKERESISQVKPTGWQKSEYDGIDGKFLYNRCHLIGYQLTAENANEKNLITGTRYLNVTGMLPFENMVADYVNETKGHVLYRVTPVFYQDELVARGVKMEGWSVEDNGEGVCFNVFVYNVQPGISICYADGTSSRIAQEETTDPSAQKIYGNRRSKIYHCPGQAAYEEMKDSPNLVIFDSEEQAQAAGYRKAVR</sequence>
<dbReference type="GO" id="GO:0004519">
    <property type="term" value="F:endonuclease activity"/>
    <property type="evidence" value="ECO:0007669"/>
    <property type="project" value="UniProtKB-KW"/>
</dbReference>
<keyword evidence="4" id="KW-1185">Reference proteome</keyword>
<accession>A0AAE3DNE1</accession>
<gene>
    <name evidence="3" type="ORF">LKD45_07015</name>
</gene>
<protein>
    <submittedName>
        <fullName evidence="3">DNA/RNA non-specific endonuclease</fullName>
    </submittedName>
</protein>
<keyword evidence="3" id="KW-0255">Endonuclease</keyword>
<keyword evidence="3" id="KW-0378">Hydrolase</keyword>
<keyword evidence="3" id="KW-0540">Nuclease</keyword>
<dbReference type="InterPro" id="IPR035451">
    <property type="entry name" value="Ada-like_dom_sf"/>
</dbReference>
<evidence type="ECO:0000256" key="1">
    <source>
        <dbReference type="SAM" id="MobiDB-lite"/>
    </source>
</evidence>
<dbReference type="Gene3D" id="3.40.570.10">
    <property type="entry name" value="Extracellular Endonuclease, subunit A"/>
    <property type="match status" value="1"/>
</dbReference>
<dbReference type="InterPro" id="IPR044927">
    <property type="entry name" value="Endonuclea_NS_2"/>
</dbReference>
<evidence type="ECO:0000313" key="4">
    <source>
        <dbReference type="Proteomes" id="UP001199355"/>
    </source>
</evidence>
<dbReference type="AlphaFoldDB" id="A0AAE3DNE1"/>
<reference evidence="3 4" key="1">
    <citation type="submission" date="2021-10" db="EMBL/GenBank/DDBJ databases">
        <title>Anaerobic single-cell dispensing facilitates the cultivation of human gut bacteria.</title>
        <authorList>
            <person name="Afrizal A."/>
        </authorList>
    </citation>
    <scope>NUCLEOTIDE SEQUENCE [LARGE SCALE GENOMIC DNA]</scope>
    <source>
        <strain evidence="3 4">CLA-AA-H244</strain>
    </source>
</reference>
<name>A0AAE3DNE1_9FIRM</name>
<proteinExistence type="predicted"/>
<evidence type="ECO:0000259" key="2">
    <source>
        <dbReference type="Pfam" id="PF13930"/>
    </source>
</evidence>
<dbReference type="InterPro" id="IPR044929">
    <property type="entry name" value="DNA/RNA_non-sp_Endonuclease_sf"/>
</dbReference>
<feature type="domain" description="Type VII secretion system protein EssD-like" evidence="2">
    <location>
        <begin position="115"/>
        <end position="245"/>
    </location>
</feature>
<organism evidence="3 4">
    <name type="scientific">Gallintestinimicrobium propionicum</name>
    <dbReference type="NCBI Taxonomy" id="2981770"/>
    <lineage>
        <taxon>Bacteria</taxon>
        <taxon>Bacillati</taxon>
        <taxon>Bacillota</taxon>
        <taxon>Clostridia</taxon>
        <taxon>Lachnospirales</taxon>
        <taxon>Lachnospiraceae</taxon>
        <taxon>Gallintestinimicrobium</taxon>
    </lineage>
</organism>
<dbReference type="Gene3D" id="3.40.10.10">
    <property type="entry name" value="DNA Methylphosphotriester Repair Domain"/>
    <property type="match status" value="1"/>
</dbReference>
<dbReference type="Proteomes" id="UP001199355">
    <property type="component" value="Unassembled WGS sequence"/>
</dbReference>
<feature type="region of interest" description="Disordered" evidence="1">
    <location>
        <begin position="56"/>
        <end position="81"/>
    </location>
</feature>
<dbReference type="EMBL" id="JAJEQF010000014">
    <property type="protein sequence ID" value="MCC2167448.1"/>
    <property type="molecule type" value="Genomic_DNA"/>
</dbReference>
<dbReference type="Pfam" id="PF13930">
    <property type="entry name" value="Endonuclea_NS_2"/>
    <property type="match status" value="1"/>
</dbReference>
<comment type="caution">
    <text evidence="3">The sequence shown here is derived from an EMBL/GenBank/DDBJ whole genome shotgun (WGS) entry which is preliminary data.</text>
</comment>
<dbReference type="SUPFAM" id="SSF57884">
    <property type="entry name" value="Ada DNA repair protein, N-terminal domain (N-Ada 10)"/>
    <property type="match status" value="1"/>
</dbReference>
<dbReference type="RefSeq" id="WP_262585646.1">
    <property type="nucleotide sequence ID" value="NZ_JAJEQF010000014.1"/>
</dbReference>
<evidence type="ECO:0000313" key="3">
    <source>
        <dbReference type="EMBL" id="MCC2167448.1"/>
    </source>
</evidence>